<evidence type="ECO:0000313" key="3">
    <source>
        <dbReference type="Proteomes" id="UP000434957"/>
    </source>
</evidence>
<evidence type="ECO:0000313" key="2">
    <source>
        <dbReference type="EMBL" id="KAE9333459.1"/>
    </source>
</evidence>
<comment type="caution">
    <text evidence="1">The sequence shown here is derived from an EMBL/GenBank/DDBJ whole genome shotgun (WGS) entry which is preliminary data.</text>
</comment>
<gene>
    <name evidence="1" type="ORF">PR002_g14975</name>
    <name evidence="2" type="ORF">PR003_g14010</name>
</gene>
<dbReference type="Proteomes" id="UP000434957">
    <property type="component" value="Unassembled WGS sequence"/>
</dbReference>
<name>A0A6A3KWP8_9STRA</name>
<evidence type="ECO:0000313" key="1">
    <source>
        <dbReference type="EMBL" id="KAE9011792.1"/>
    </source>
</evidence>
<proteinExistence type="predicted"/>
<dbReference type="EMBL" id="QXFU01001064">
    <property type="protein sequence ID" value="KAE9011792.1"/>
    <property type="molecule type" value="Genomic_DNA"/>
</dbReference>
<dbReference type="AlphaFoldDB" id="A0A6A3KWP8"/>
<evidence type="ECO:0000313" key="4">
    <source>
        <dbReference type="Proteomes" id="UP000435112"/>
    </source>
</evidence>
<keyword evidence="3" id="KW-1185">Reference proteome</keyword>
<dbReference type="OrthoDB" id="109072at2759"/>
<accession>A0A6A3KWP8</accession>
<dbReference type="EMBL" id="QXFT01000908">
    <property type="protein sequence ID" value="KAE9333459.1"/>
    <property type="molecule type" value="Genomic_DNA"/>
</dbReference>
<organism evidence="1 4">
    <name type="scientific">Phytophthora rubi</name>
    <dbReference type="NCBI Taxonomy" id="129364"/>
    <lineage>
        <taxon>Eukaryota</taxon>
        <taxon>Sar</taxon>
        <taxon>Stramenopiles</taxon>
        <taxon>Oomycota</taxon>
        <taxon>Peronosporomycetes</taxon>
        <taxon>Peronosporales</taxon>
        <taxon>Peronosporaceae</taxon>
        <taxon>Phytophthora</taxon>
    </lineage>
</organism>
<protein>
    <submittedName>
        <fullName evidence="1">Uncharacterized protein</fullName>
    </submittedName>
</protein>
<dbReference type="Proteomes" id="UP000435112">
    <property type="component" value="Unassembled WGS sequence"/>
</dbReference>
<sequence>MIASNLVASGLTLGLGSSGSQSLTNSNIRFWGGTTNTQQANLYRSSDTSGLVIASTCSTVSSIVVYPLLSLVCSDNTQSISQLGASATSQSVFQLDRKPSSVSNWGSHTIKHMLDFGFSRNFKDGYPLVPYLSNDD</sequence>
<reference evidence="1 4" key="1">
    <citation type="submission" date="2018-09" db="EMBL/GenBank/DDBJ databases">
        <title>Genomic investigation of the strawberry pathogen Phytophthora fragariae indicates pathogenicity is determined by transcriptional variation in three key races.</title>
        <authorList>
            <person name="Adams T.M."/>
            <person name="Armitage A.D."/>
            <person name="Sobczyk M.K."/>
            <person name="Bates H.J."/>
            <person name="Dunwell J.M."/>
            <person name="Nellist C.F."/>
            <person name="Harrison R.J."/>
        </authorList>
    </citation>
    <scope>NUCLEOTIDE SEQUENCE [LARGE SCALE GENOMIC DNA]</scope>
    <source>
        <strain evidence="1 4">SCRP324</strain>
        <strain evidence="2 3">SCRP333</strain>
    </source>
</reference>